<sequence>MRFIAATVLILLFSFIAGLFLPWWSIAIVAFLVALLIPQSIGKSFLAGFLGVFLLWGLLALWIDIKNDSVLSKKIAQLLPLGGASILLILITALIGALVAGFAAMSGGSLRPARKKRRYV</sequence>
<reference evidence="3" key="1">
    <citation type="submission" date="2015-01" db="EMBL/GenBank/DDBJ databases">
        <title>Flavisolibacter sp./LCS9/ whole genome sequencing.</title>
        <authorList>
            <person name="Kim M.K."/>
            <person name="Srinivasan S."/>
            <person name="Lee J.-J."/>
        </authorList>
    </citation>
    <scope>NUCLEOTIDE SEQUENCE [LARGE SCALE GENOMIC DNA]</scope>
    <source>
        <strain evidence="3">LCS9</strain>
    </source>
</reference>
<dbReference type="RefSeq" id="WP_066401483.1">
    <property type="nucleotide sequence ID" value="NZ_CP011390.1"/>
</dbReference>
<name>A0A172TQP4_9BACT</name>
<dbReference type="AlphaFoldDB" id="A0A172TQP4"/>
<keyword evidence="1" id="KW-0812">Transmembrane</keyword>
<feature type="transmembrane region" description="Helical" evidence="1">
    <location>
        <begin position="44"/>
        <end position="63"/>
    </location>
</feature>
<gene>
    <name evidence="2" type="ORF">SY85_01640</name>
</gene>
<dbReference type="OrthoDB" id="965650at2"/>
<organism evidence="2 3">
    <name type="scientific">Flavisolibacter tropicus</name>
    <dbReference type="NCBI Taxonomy" id="1492898"/>
    <lineage>
        <taxon>Bacteria</taxon>
        <taxon>Pseudomonadati</taxon>
        <taxon>Bacteroidota</taxon>
        <taxon>Chitinophagia</taxon>
        <taxon>Chitinophagales</taxon>
        <taxon>Chitinophagaceae</taxon>
        <taxon>Flavisolibacter</taxon>
    </lineage>
</organism>
<feature type="transmembrane region" description="Helical" evidence="1">
    <location>
        <begin position="6"/>
        <end position="37"/>
    </location>
</feature>
<accession>A0A172TQP4</accession>
<reference evidence="2 3" key="2">
    <citation type="journal article" date="2016" name="Int. J. Syst. Evol. Microbiol.">
        <title>Flavisolibacter tropicus sp. nov., isolated from tropical soil.</title>
        <authorList>
            <person name="Lee J.J."/>
            <person name="Kang M.S."/>
            <person name="Kim G.S."/>
            <person name="Lee C.S."/>
            <person name="Lim S."/>
            <person name="Lee J."/>
            <person name="Roh S.H."/>
            <person name="Kang H."/>
            <person name="Ha J.M."/>
            <person name="Bae S."/>
            <person name="Jung H.Y."/>
            <person name="Kim M.K."/>
        </authorList>
    </citation>
    <scope>NUCLEOTIDE SEQUENCE [LARGE SCALE GENOMIC DNA]</scope>
    <source>
        <strain evidence="2 3">LCS9</strain>
    </source>
</reference>
<evidence type="ECO:0000256" key="1">
    <source>
        <dbReference type="SAM" id="Phobius"/>
    </source>
</evidence>
<keyword evidence="1" id="KW-0472">Membrane</keyword>
<protein>
    <submittedName>
        <fullName evidence="2">Uncharacterized protein</fullName>
    </submittedName>
</protein>
<keyword evidence="3" id="KW-1185">Reference proteome</keyword>
<proteinExistence type="predicted"/>
<keyword evidence="1" id="KW-1133">Transmembrane helix</keyword>
<dbReference type="KEGG" id="fla:SY85_01640"/>
<dbReference type="Proteomes" id="UP000077177">
    <property type="component" value="Chromosome"/>
</dbReference>
<evidence type="ECO:0000313" key="2">
    <source>
        <dbReference type="EMBL" id="ANE49395.1"/>
    </source>
</evidence>
<feature type="transmembrane region" description="Helical" evidence="1">
    <location>
        <begin position="83"/>
        <end position="108"/>
    </location>
</feature>
<dbReference type="EMBL" id="CP011390">
    <property type="protein sequence ID" value="ANE49395.1"/>
    <property type="molecule type" value="Genomic_DNA"/>
</dbReference>
<dbReference type="STRING" id="1492898.SY85_01640"/>
<evidence type="ECO:0000313" key="3">
    <source>
        <dbReference type="Proteomes" id="UP000077177"/>
    </source>
</evidence>